<evidence type="ECO:0000256" key="2">
    <source>
        <dbReference type="ARBA" id="ARBA00022692"/>
    </source>
</evidence>
<dbReference type="Proteomes" id="UP000309061">
    <property type="component" value="Chromosome"/>
</dbReference>
<proteinExistence type="predicted"/>
<accession>A0A6B8KLF1</accession>
<feature type="transmembrane region" description="Helical" evidence="5">
    <location>
        <begin position="123"/>
        <end position="141"/>
    </location>
</feature>
<feature type="transmembrane region" description="Helical" evidence="5">
    <location>
        <begin position="35"/>
        <end position="58"/>
    </location>
</feature>
<protein>
    <submittedName>
        <fullName evidence="7">GtrA family protein</fullName>
    </submittedName>
</protein>
<keyword evidence="4 5" id="KW-0472">Membrane</keyword>
<feature type="transmembrane region" description="Helical" evidence="5">
    <location>
        <begin position="94"/>
        <end position="111"/>
    </location>
</feature>
<dbReference type="AlphaFoldDB" id="A0A6B8KLF1"/>
<feature type="transmembrane region" description="Helical" evidence="5">
    <location>
        <begin position="64"/>
        <end position="82"/>
    </location>
</feature>
<dbReference type="EMBL" id="CP046052">
    <property type="protein sequence ID" value="QGM47650.1"/>
    <property type="molecule type" value="Genomic_DNA"/>
</dbReference>
<keyword evidence="8" id="KW-1185">Reference proteome</keyword>
<dbReference type="GO" id="GO:0000271">
    <property type="term" value="P:polysaccharide biosynthetic process"/>
    <property type="evidence" value="ECO:0007669"/>
    <property type="project" value="InterPro"/>
</dbReference>
<evidence type="ECO:0000313" key="8">
    <source>
        <dbReference type="Proteomes" id="UP000309061"/>
    </source>
</evidence>
<dbReference type="Pfam" id="PF04138">
    <property type="entry name" value="GtrA_DPMS_TM"/>
    <property type="match status" value="1"/>
</dbReference>
<evidence type="ECO:0000256" key="3">
    <source>
        <dbReference type="ARBA" id="ARBA00022989"/>
    </source>
</evidence>
<evidence type="ECO:0000256" key="4">
    <source>
        <dbReference type="ARBA" id="ARBA00023136"/>
    </source>
</evidence>
<sequence>MTKATALARAVSVRERVLEASSPGYVLRLLQTHPFLRFLAVGALNTAVGYCLFLTALAIMPTTFSAMVVSTVLSVLFNFKTTGRMVFGVRDTRLLARFVGVYGVVFLYNWLGVDILQAAGFRPWLAGLILLPGGVVIAYTLNSRFVFRSGA</sequence>
<dbReference type="OrthoDB" id="6196188at2"/>
<name>A0A6B8KLF1_9HYPH</name>
<keyword evidence="2 5" id="KW-0812">Transmembrane</keyword>
<dbReference type="KEGG" id="mhey:H2LOC_019305"/>
<organism evidence="7 8">
    <name type="scientific">Methylocystis heyeri</name>
    <dbReference type="NCBI Taxonomy" id="391905"/>
    <lineage>
        <taxon>Bacteria</taxon>
        <taxon>Pseudomonadati</taxon>
        <taxon>Pseudomonadota</taxon>
        <taxon>Alphaproteobacteria</taxon>
        <taxon>Hyphomicrobiales</taxon>
        <taxon>Methylocystaceae</taxon>
        <taxon>Methylocystis</taxon>
    </lineage>
</organism>
<keyword evidence="3 5" id="KW-1133">Transmembrane helix</keyword>
<feature type="domain" description="GtrA/DPMS transmembrane" evidence="6">
    <location>
        <begin position="37"/>
        <end position="147"/>
    </location>
</feature>
<gene>
    <name evidence="7" type="ORF">H2LOC_019305</name>
</gene>
<evidence type="ECO:0000259" key="6">
    <source>
        <dbReference type="Pfam" id="PF04138"/>
    </source>
</evidence>
<dbReference type="InterPro" id="IPR007267">
    <property type="entry name" value="GtrA_DPMS_TM"/>
</dbReference>
<evidence type="ECO:0000256" key="5">
    <source>
        <dbReference type="SAM" id="Phobius"/>
    </source>
</evidence>
<dbReference type="GO" id="GO:0016020">
    <property type="term" value="C:membrane"/>
    <property type="evidence" value="ECO:0007669"/>
    <property type="project" value="UniProtKB-SubCell"/>
</dbReference>
<reference evidence="7 8" key="1">
    <citation type="submission" date="2019-11" db="EMBL/GenBank/DDBJ databases">
        <title>The genome sequence of Methylocystis heyeri.</title>
        <authorList>
            <person name="Oshkin I.Y."/>
            <person name="Miroshnikov K."/>
            <person name="Dedysh S.N."/>
        </authorList>
    </citation>
    <scope>NUCLEOTIDE SEQUENCE [LARGE SCALE GENOMIC DNA]</scope>
    <source>
        <strain evidence="7 8">H2</strain>
    </source>
</reference>
<evidence type="ECO:0000256" key="1">
    <source>
        <dbReference type="ARBA" id="ARBA00004141"/>
    </source>
</evidence>
<comment type="subcellular location">
    <subcellularLocation>
        <location evidence="1">Membrane</location>
        <topology evidence="1">Multi-pass membrane protein</topology>
    </subcellularLocation>
</comment>
<evidence type="ECO:0000313" key="7">
    <source>
        <dbReference type="EMBL" id="QGM47650.1"/>
    </source>
</evidence>